<evidence type="ECO:0000313" key="2">
    <source>
        <dbReference type="EMBL" id="GAN09525.1"/>
    </source>
</evidence>
<dbReference type="PANTHER" id="PTHR31047">
    <property type="entry name" value="MEIOTICALLY UP-REGULATED GENE 157 PROTEIN"/>
    <property type="match status" value="1"/>
</dbReference>
<dbReference type="GO" id="GO:0005975">
    <property type="term" value="P:carbohydrate metabolic process"/>
    <property type="evidence" value="ECO:0007669"/>
    <property type="project" value="InterPro"/>
</dbReference>
<keyword evidence="1" id="KW-1133">Transmembrane helix</keyword>
<reference evidence="2" key="1">
    <citation type="submission" date="2014-09" db="EMBL/GenBank/DDBJ databases">
        <title>Draft genome sequence of an oleaginous Mucoromycotina fungus Mucor ambiguus NBRC6742.</title>
        <authorList>
            <person name="Takeda I."/>
            <person name="Yamane N."/>
            <person name="Morita T."/>
            <person name="Tamano K."/>
            <person name="Machida M."/>
            <person name="Baker S."/>
            <person name="Koike H."/>
        </authorList>
    </citation>
    <scope>NUCLEOTIDE SEQUENCE</scope>
    <source>
        <strain evidence="2">NBRC 6742</strain>
    </source>
</reference>
<dbReference type="PANTHER" id="PTHR31047:SF0">
    <property type="entry name" value="MEIOTICALLY UP-REGULATED GENE 157 PROTEIN"/>
    <property type="match status" value="1"/>
</dbReference>
<keyword evidence="1" id="KW-0812">Transmembrane</keyword>
<gene>
    <name evidence="2" type="ORF">MAM1_0272d09055</name>
</gene>
<dbReference type="Pfam" id="PF06824">
    <property type="entry name" value="Glyco_hydro_125"/>
    <property type="match status" value="1"/>
</dbReference>
<sequence length="551" mass="63259">MPVFSERAYKKTIPVALLVFFIVLMNLVMIFHYLLPHNDPRLEPPVQRNRSDLPPYEPPYYGLKLVRPREKKFTSQAIEDYLDSLASTMKDKDLYTLLQNCLPNTLDTTVEWVSSDKKDPRTFLITGDIPAMWIRDSTNQITPYLRFVHQDQQLKDLVFGVIQVQASYLHYDPYANAFLRPWYAPKKEGQKRGSTSDRVMPPYDPDIVWESKYELDSIGHFFQLTNDYMEATGDVERVVTSQDWLKAIPRIFQVLRDQMESTWPSSQITLAKPNASLSKDPEPVSLKDGYRFRRYTDRPTETLGEYGIGGITRKCGLVRSAFRPSDDSTTFPYLIPSNAQLSVQLIKLSKHIELYLGSAQTKRENDELFHVQYTMGIEAKALGETVRRAIYEHAVVNHPVFGQVFAFEVDCFGSQLMMDDANTPSLLSLPVLGFIDKNDTIYQNTRDFVLSEWNPWFFQGSFASGIGGPHTGQDMVWPMSLLMQIQTSSSEKEIRHLIDVLKRMAKKTGSLMCESFNVNHPSRFTRPWFSWANGLAGTTILKVIQEFPHLA</sequence>
<keyword evidence="1" id="KW-0472">Membrane</keyword>
<dbReference type="Proteomes" id="UP000053815">
    <property type="component" value="Unassembled WGS sequence"/>
</dbReference>
<dbReference type="SUPFAM" id="SSF48208">
    <property type="entry name" value="Six-hairpin glycosidases"/>
    <property type="match status" value="1"/>
</dbReference>
<dbReference type="Gene3D" id="1.50.10.10">
    <property type="match status" value="1"/>
</dbReference>
<organism evidence="2">
    <name type="scientific">Mucor ambiguus</name>
    <dbReference type="NCBI Taxonomy" id="91626"/>
    <lineage>
        <taxon>Eukaryota</taxon>
        <taxon>Fungi</taxon>
        <taxon>Fungi incertae sedis</taxon>
        <taxon>Mucoromycota</taxon>
        <taxon>Mucoromycotina</taxon>
        <taxon>Mucoromycetes</taxon>
        <taxon>Mucorales</taxon>
        <taxon>Mucorineae</taxon>
        <taxon>Mucoraceae</taxon>
        <taxon>Mucor</taxon>
    </lineage>
</organism>
<feature type="transmembrane region" description="Helical" evidence="1">
    <location>
        <begin position="12"/>
        <end position="35"/>
    </location>
</feature>
<keyword evidence="3" id="KW-1185">Reference proteome</keyword>
<protein>
    <submittedName>
        <fullName evidence="2">DUF1237 domain protein</fullName>
    </submittedName>
</protein>
<dbReference type="SMART" id="SM01149">
    <property type="entry name" value="DUF1237"/>
    <property type="match status" value="1"/>
</dbReference>
<dbReference type="EMBL" id="DF836561">
    <property type="protein sequence ID" value="GAN09525.1"/>
    <property type="molecule type" value="Genomic_DNA"/>
</dbReference>
<dbReference type="InterPro" id="IPR012341">
    <property type="entry name" value="6hp_glycosidase-like_sf"/>
</dbReference>
<evidence type="ECO:0000313" key="3">
    <source>
        <dbReference type="Proteomes" id="UP000053815"/>
    </source>
</evidence>
<name>A0A0C9LX23_9FUNG</name>
<dbReference type="InterPro" id="IPR008928">
    <property type="entry name" value="6-hairpin_glycosidase_sf"/>
</dbReference>
<dbReference type="AlphaFoldDB" id="A0A0C9LX23"/>
<dbReference type="PIRSF" id="PIRSF028846">
    <property type="entry name" value="UCP028846"/>
    <property type="match status" value="1"/>
</dbReference>
<dbReference type="OrthoDB" id="7771656at2759"/>
<evidence type="ECO:0000256" key="1">
    <source>
        <dbReference type="SAM" id="Phobius"/>
    </source>
</evidence>
<dbReference type="GO" id="GO:0003824">
    <property type="term" value="F:catalytic activity"/>
    <property type="evidence" value="ECO:0007669"/>
    <property type="project" value="UniProtKB-ARBA"/>
</dbReference>
<proteinExistence type="predicted"/>
<dbReference type="InterPro" id="IPR008313">
    <property type="entry name" value="GH125"/>
</dbReference>
<dbReference type="STRING" id="91626.A0A0C9LX23"/>
<accession>A0A0C9LX23</accession>